<name>A0A0D9ARN6_STUST</name>
<gene>
    <name evidence="3" type="ORF">UF78_04925</name>
</gene>
<sequence length="203" mass="21974">MALRALAINCTLKRSPNDSSCGLLLSQTERELEKFGVACEQIRVVDFNIEPGVTSDEGPNDAWPAIREKILAADILLLGTPIWLGHPSSVCQRVLERLDAFLGEVDEQQRMVSYGRVACVAVVGNEDGAHHVVAELFQGLNDVGFSIPANGCTYWVGQAMGSIDYKDLDHPGEKITKTNAMLARNAVHLAKLLKQADYPGASG</sequence>
<dbReference type="RefSeq" id="WP_045160911.1">
    <property type="nucleotide sequence ID" value="NZ_JYHV01000011.1"/>
</dbReference>
<dbReference type="SUPFAM" id="SSF52218">
    <property type="entry name" value="Flavoproteins"/>
    <property type="match status" value="1"/>
</dbReference>
<comment type="caution">
    <text evidence="3">The sequence shown here is derived from an EMBL/GenBank/DDBJ whole genome shotgun (WGS) entry which is preliminary data.</text>
</comment>
<dbReference type="InterPro" id="IPR029039">
    <property type="entry name" value="Flavoprotein-like_sf"/>
</dbReference>
<feature type="domain" description="NADPH-dependent FMN reductase-like" evidence="2">
    <location>
        <begin position="5"/>
        <end position="157"/>
    </location>
</feature>
<protein>
    <submittedName>
        <fullName evidence="3">Flavodoxin</fullName>
    </submittedName>
</protein>
<evidence type="ECO:0000259" key="2">
    <source>
        <dbReference type="Pfam" id="PF03358"/>
    </source>
</evidence>
<dbReference type="OrthoDB" id="8853249at2"/>
<evidence type="ECO:0000313" key="3">
    <source>
        <dbReference type="EMBL" id="KJH83407.1"/>
    </source>
</evidence>
<dbReference type="Pfam" id="PF03358">
    <property type="entry name" value="FMN_red"/>
    <property type="match status" value="1"/>
</dbReference>
<dbReference type="PATRIC" id="fig|316.101.peg.572"/>
<proteinExistence type="predicted"/>
<keyword evidence="1" id="KW-0288">FMN</keyword>
<dbReference type="Proteomes" id="UP000032487">
    <property type="component" value="Unassembled WGS sequence"/>
</dbReference>
<dbReference type="EMBL" id="JYHV01000011">
    <property type="protein sequence ID" value="KJH83407.1"/>
    <property type="molecule type" value="Genomic_DNA"/>
</dbReference>
<dbReference type="GO" id="GO:0016655">
    <property type="term" value="F:oxidoreductase activity, acting on NAD(P)H, quinone or similar compound as acceptor"/>
    <property type="evidence" value="ECO:0007669"/>
    <property type="project" value="UniProtKB-ARBA"/>
</dbReference>
<dbReference type="Gene3D" id="3.40.50.360">
    <property type="match status" value="1"/>
</dbReference>
<dbReference type="InterPro" id="IPR005025">
    <property type="entry name" value="FMN_Rdtase-like_dom"/>
</dbReference>
<accession>A0A0D9ARN6</accession>
<organism evidence="3 4">
    <name type="scientific">Stutzerimonas stutzeri</name>
    <name type="common">Pseudomonas stutzeri</name>
    <dbReference type="NCBI Taxonomy" id="316"/>
    <lineage>
        <taxon>Bacteria</taxon>
        <taxon>Pseudomonadati</taxon>
        <taxon>Pseudomonadota</taxon>
        <taxon>Gammaproteobacteria</taxon>
        <taxon>Pseudomonadales</taxon>
        <taxon>Pseudomonadaceae</taxon>
        <taxon>Stutzerimonas</taxon>
    </lineage>
</organism>
<evidence type="ECO:0000313" key="4">
    <source>
        <dbReference type="Proteomes" id="UP000032487"/>
    </source>
</evidence>
<reference evidence="3 4" key="1">
    <citation type="submission" date="2015-02" db="EMBL/GenBank/DDBJ databases">
        <title>Draft genome sequence of Pseudomonas stutzeri NT0128 isolated from wheat (Triticum turgidum) rhizosphere.</title>
        <authorList>
            <person name="Tovi N."/>
            <person name="Frenk S."/>
            <person name="Hadar Y."/>
            <person name="Minz D."/>
        </authorList>
    </citation>
    <scope>NUCLEOTIDE SEQUENCE [LARGE SCALE GENOMIC DNA]</scope>
    <source>
        <strain evidence="3 4">NT0128</strain>
    </source>
</reference>
<dbReference type="AlphaFoldDB" id="A0A0D9ARN6"/>
<evidence type="ECO:0000256" key="1">
    <source>
        <dbReference type="ARBA" id="ARBA00022643"/>
    </source>
</evidence>
<keyword evidence="1" id="KW-0285">Flavoprotein</keyword>